<evidence type="ECO:0000313" key="2">
    <source>
        <dbReference type="EMBL" id="OIW26381.1"/>
    </source>
</evidence>
<organism evidence="2 3">
    <name type="scientific">Coniochaeta ligniaria NRRL 30616</name>
    <dbReference type="NCBI Taxonomy" id="1408157"/>
    <lineage>
        <taxon>Eukaryota</taxon>
        <taxon>Fungi</taxon>
        <taxon>Dikarya</taxon>
        <taxon>Ascomycota</taxon>
        <taxon>Pezizomycotina</taxon>
        <taxon>Sordariomycetes</taxon>
        <taxon>Sordariomycetidae</taxon>
        <taxon>Coniochaetales</taxon>
        <taxon>Coniochaetaceae</taxon>
        <taxon>Coniochaeta</taxon>
    </lineage>
</organism>
<accession>A0A1J7IG44</accession>
<dbReference type="EMBL" id="KV875100">
    <property type="protein sequence ID" value="OIW26381.1"/>
    <property type="molecule type" value="Genomic_DNA"/>
</dbReference>
<keyword evidence="3" id="KW-1185">Reference proteome</keyword>
<feature type="compositionally biased region" description="Polar residues" evidence="1">
    <location>
        <begin position="1"/>
        <end position="10"/>
    </location>
</feature>
<name>A0A1J7IG44_9PEZI</name>
<evidence type="ECO:0000313" key="3">
    <source>
        <dbReference type="Proteomes" id="UP000182658"/>
    </source>
</evidence>
<evidence type="ECO:0000256" key="1">
    <source>
        <dbReference type="SAM" id="MobiDB-lite"/>
    </source>
</evidence>
<protein>
    <submittedName>
        <fullName evidence="2">Uncharacterized protein</fullName>
    </submittedName>
</protein>
<gene>
    <name evidence="2" type="ORF">CONLIGDRAFT_470450</name>
</gene>
<dbReference type="InParanoid" id="A0A1J7IG44"/>
<dbReference type="AlphaFoldDB" id="A0A1J7IG44"/>
<sequence length="109" mass="11827">MPPTWQTLPYSPQMPGAAPSCLPDNMPKDAPLNKHINTPIPYSDHAPNANMPPAQCPSEKNKHIPSPPYLTVASHLPPPLTSHTYIHITNTRPTLVIKPGTAPYPQATP</sequence>
<feature type="region of interest" description="Disordered" evidence="1">
    <location>
        <begin position="1"/>
        <end position="70"/>
    </location>
</feature>
<reference evidence="2 3" key="1">
    <citation type="submission" date="2016-10" db="EMBL/GenBank/DDBJ databases">
        <title>Draft genome sequence of Coniochaeta ligniaria NRRL30616, a lignocellulolytic fungus for bioabatement of inhibitors in plant biomass hydrolysates.</title>
        <authorList>
            <consortium name="DOE Joint Genome Institute"/>
            <person name="Jimenez D.J."/>
            <person name="Hector R.E."/>
            <person name="Riley R."/>
            <person name="Sun H."/>
            <person name="Grigoriev I.V."/>
            <person name="Van Elsas J.D."/>
            <person name="Nichols N.N."/>
        </authorList>
    </citation>
    <scope>NUCLEOTIDE SEQUENCE [LARGE SCALE GENOMIC DNA]</scope>
    <source>
        <strain evidence="2 3">NRRL 30616</strain>
    </source>
</reference>
<dbReference type="Proteomes" id="UP000182658">
    <property type="component" value="Unassembled WGS sequence"/>
</dbReference>
<proteinExistence type="predicted"/>